<evidence type="ECO:0000313" key="2">
    <source>
        <dbReference type="Proteomes" id="UP000813420"/>
    </source>
</evidence>
<evidence type="ECO:0008006" key="3">
    <source>
        <dbReference type="Google" id="ProtNLM"/>
    </source>
</evidence>
<reference evidence="1" key="1">
    <citation type="journal article" date="2021" name="PeerJ">
        <title>Extensive microbial diversity within the chicken gut microbiome revealed by metagenomics and culture.</title>
        <authorList>
            <person name="Gilroy R."/>
            <person name="Ravi A."/>
            <person name="Getino M."/>
            <person name="Pursley I."/>
            <person name="Horton D.L."/>
            <person name="Alikhan N.F."/>
            <person name="Baker D."/>
            <person name="Gharbi K."/>
            <person name="Hall N."/>
            <person name="Watson M."/>
            <person name="Adriaenssens E.M."/>
            <person name="Foster-Nyarko E."/>
            <person name="Jarju S."/>
            <person name="Secka A."/>
            <person name="Antonio M."/>
            <person name="Oren A."/>
            <person name="Chaudhuri R.R."/>
            <person name="La Ragione R."/>
            <person name="Hildebrand F."/>
            <person name="Pallen M.J."/>
        </authorList>
    </citation>
    <scope>NUCLEOTIDE SEQUENCE</scope>
    <source>
        <strain evidence="1">USAMLcec4-12693</strain>
    </source>
</reference>
<feature type="non-terminal residue" evidence="1">
    <location>
        <position position="1"/>
    </location>
</feature>
<evidence type="ECO:0000313" key="1">
    <source>
        <dbReference type="EMBL" id="HJH50221.1"/>
    </source>
</evidence>
<dbReference type="EMBL" id="DYXE01000073">
    <property type="protein sequence ID" value="HJH50221.1"/>
    <property type="molecule type" value="Genomic_DNA"/>
</dbReference>
<sequence length="121" mass="14483">LWEYAEYTDRVRRYAKELPIAEAVERAITECIREGILKEFLRKNRAEAKRMSIYEYDQEKHLRQEREASWEKGREAGKEEGMKLLDDLYGLLAKSGRIDDILRATKEPEYRDKLLQEFLGR</sequence>
<comment type="caution">
    <text evidence="1">The sequence shown here is derived from an EMBL/GenBank/DDBJ whole genome shotgun (WGS) entry which is preliminary data.</text>
</comment>
<dbReference type="Proteomes" id="UP000813420">
    <property type="component" value="Unassembled WGS sequence"/>
</dbReference>
<gene>
    <name evidence="1" type="ORF">K8V39_08160</name>
</gene>
<accession>A0A9D3AJV9</accession>
<name>A0A9D3AJV9_9FIRM</name>
<organism evidence="1 2">
    <name type="scientific">Merdimonas faecis</name>
    <dbReference type="NCBI Taxonomy" id="1653435"/>
    <lineage>
        <taxon>Bacteria</taxon>
        <taxon>Bacillati</taxon>
        <taxon>Bacillota</taxon>
        <taxon>Clostridia</taxon>
        <taxon>Lachnospirales</taxon>
        <taxon>Lachnospiraceae</taxon>
        <taxon>Merdimonas</taxon>
    </lineage>
</organism>
<reference evidence="1" key="2">
    <citation type="submission" date="2021-09" db="EMBL/GenBank/DDBJ databases">
        <authorList>
            <person name="Gilroy R."/>
        </authorList>
    </citation>
    <scope>NUCLEOTIDE SEQUENCE</scope>
    <source>
        <strain evidence="1">USAMLcec4-12693</strain>
    </source>
</reference>
<proteinExistence type="predicted"/>
<dbReference type="AlphaFoldDB" id="A0A9D3AJV9"/>
<protein>
    <recommendedName>
        <fullName evidence="3">Transposase</fullName>
    </recommendedName>
</protein>